<protein>
    <submittedName>
        <fullName evidence="1">Uncharacterized protein</fullName>
    </submittedName>
</protein>
<reference evidence="1" key="1">
    <citation type="submission" date="2021-02" db="EMBL/GenBank/DDBJ databases">
        <authorList>
            <person name="Dougan E. K."/>
            <person name="Rhodes N."/>
            <person name="Thang M."/>
            <person name="Chan C."/>
        </authorList>
    </citation>
    <scope>NUCLEOTIDE SEQUENCE</scope>
</reference>
<dbReference type="AlphaFoldDB" id="A0A813E6E2"/>
<dbReference type="OMA" id="KERKWTA"/>
<dbReference type="Proteomes" id="UP000654075">
    <property type="component" value="Unassembled WGS sequence"/>
</dbReference>
<sequence length="106" mass="11624">MGDIMVFPRHGNLQKVMRKDQMWMWKAVADYRANQAANLKEDVTASAVVVKAITKPSKLGSAEPPRVTGPHVGNADLLKSGNGCLLPTNTPLGPSVYYTGRGRYRR</sequence>
<dbReference type="EMBL" id="CAJNNV010006894">
    <property type="protein sequence ID" value="CAE8594230.1"/>
    <property type="molecule type" value="Genomic_DNA"/>
</dbReference>
<comment type="caution">
    <text evidence="1">The sequence shown here is derived from an EMBL/GenBank/DDBJ whole genome shotgun (WGS) entry which is preliminary data.</text>
</comment>
<gene>
    <name evidence="1" type="ORF">PGLA1383_LOCUS12796</name>
</gene>
<accession>A0A813E6E2</accession>
<dbReference type="OrthoDB" id="419717at2759"/>
<keyword evidence="2" id="KW-1185">Reference proteome</keyword>
<evidence type="ECO:0000313" key="2">
    <source>
        <dbReference type="Proteomes" id="UP000654075"/>
    </source>
</evidence>
<evidence type="ECO:0000313" key="1">
    <source>
        <dbReference type="EMBL" id="CAE8594230.1"/>
    </source>
</evidence>
<proteinExistence type="predicted"/>
<organism evidence="1 2">
    <name type="scientific">Polarella glacialis</name>
    <name type="common">Dinoflagellate</name>
    <dbReference type="NCBI Taxonomy" id="89957"/>
    <lineage>
        <taxon>Eukaryota</taxon>
        <taxon>Sar</taxon>
        <taxon>Alveolata</taxon>
        <taxon>Dinophyceae</taxon>
        <taxon>Suessiales</taxon>
        <taxon>Suessiaceae</taxon>
        <taxon>Polarella</taxon>
    </lineage>
</organism>
<name>A0A813E6E2_POLGL</name>